<name>A0A1S2Q7L1_9ACTN</name>
<keyword evidence="2" id="KW-1185">Reference proteome</keyword>
<proteinExistence type="predicted"/>
<gene>
    <name evidence="1" type="ORF">BIV23_24940</name>
</gene>
<accession>A0A1S2Q7L1</accession>
<protein>
    <submittedName>
        <fullName evidence="1">Uncharacterized protein</fullName>
    </submittedName>
</protein>
<dbReference type="AlphaFoldDB" id="A0A1S2Q7L1"/>
<sequence>MHARDRPRKLWNATGLGFGHRPFTWVPRAREAEGYIDARLARAAAGKPAPYAQVDRASGRVVGTTAHWDPRGRTADLAVGRR</sequence>
<organism evidence="1 2">
    <name type="scientific">Streptomyces monashensis</name>
    <dbReference type="NCBI Taxonomy" id="1678012"/>
    <lineage>
        <taxon>Bacteria</taxon>
        <taxon>Bacillati</taxon>
        <taxon>Actinomycetota</taxon>
        <taxon>Actinomycetes</taxon>
        <taxon>Kitasatosporales</taxon>
        <taxon>Streptomycetaceae</taxon>
        <taxon>Streptomyces</taxon>
    </lineage>
</organism>
<evidence type="ECO:0000313" key="2">
    <source>
        <dbReference type="Proteomes" id="UP000179642"/>
    </source>
</evidence>
<comment type="caution">
    <text evidence="1">The sequence shown here is derived from an EMBL/GenBank/DDBJ whole genome shotgun (WGS) entry which is preliminary data.</text>
</comment>
<evidence type="ECO:0000313" key="1">
    <source>
        <dbReference type="EMBL" id="OIK02108.1"/>
    </source>
</evidence>
<reference evidence="1 2" key="1">
    <citation type="submission" date="2016-10" db="EMBL/GenBank/DDBJ databases">
        <title>Genome sequence of Streptomyces sp. MUSC 1.</title>
        <authorList>
            <person name="Lee L.-H."/>
            <person name="Ser H.-L."/>
            <person name="Law J.W.-F."/>
        </authorList>
    </citation>
    <scope>NUCLEOTIDE SEQUENCE [LARGE SCALE GENOMIC DNA]</scope>
    <source>
        <strain evidence="1 2">MUSC 1</strain>
    </source>
</reference>
<dbReference type="EMBL" id="MLYO01000041">
    <property type="protein sequence ID" value="OIK02108.1"/>
    <property type="molecule type" value="Genomic_DNA"/>
</dbReference>
<dbReference type="Proteomes" id="UP000179642">
    <property type="component" value="Unassembled WGS sequence"/>
</dbReference>